<dbReference type="AlphaFoldDB" id="A0A100Y8C0"/>
<evidence type="ECO:0008006" key="3">
    <source>
        <dbReference type="Google" id="ProtNLM"/>
    </source>
</evidence>
<accession>A0A100Y8C0</accession>
<sequence>MKKVGLHTGRPIVLEGIPFTGGSPSGVWISTGKIDYIFHDSRATPLHREHVVAHELGHILCDHRCGGELTELSALLMPNLSPDMVTRVLHRTRYDVVEEQEAETIASLLMYRSRRCPSTASRGGGPVRDAIRRVERTLLRRRASS</sequence>
<dbReference type="EMBL" id="LNSV01000010">
    <property type="protein sequence ID" value="KUH39551.1"/>
    <property type="molecule type" value="Genomic_DNA"/>
</dbReference>
<proteinExistence type="predicted"/>
<reference evidence="1 2" key="1">
    <citation type="submission" date="2015-11" db="EMBL/GenBank/DDBJ databases">
        <title>Genome-wide analysis reveals the secondary metabolome in Streptomyces kanasensis ZX01.</title>
        <authorList>
            <person name="Zhang G."/>
            <person name="Han L."/>
            <person name="Feng J."/>
            <person name="Zhang X."/>
        </authorList>
    </citation>
    <scope>NUCLEOTIDE SEQUENCE [LARGE SCALE GENOMIC DNA]</scope>
    <source>
        <strain evidence="1 2">ZX01</strain>
    </source>
</reference>
<dbReference type="STRING" id="936756.ATE80_06315"/>
<organism evidence="1 2">
    <name type="scientific">Streptomyces kanasensis</name>
    <dbReference type="NCBI Taxonomy" id="936756"/>
    <lineage>
        <taxon>Bacteria</taxon>
        <taxon>Bacillati</taxon>
        <taxon>Actinomycetota</taxon>
        <taxon>Actinomycetes</taxon>
        <taxon>Kitasatosporales</taxon>
        <taxon>Streptomycetaceae</taxon>
        <taxon>Streptomyces</taxon>
    </lineage>
</organism>
<name>A0A100Y8C0_9ACTN</name>
<evidence type="ECO:0000313" key="2">
    <source>
        <dbReference type="Proteomes" id="UP000054011"/>
    </source>
</evidence>
<protein>
    <recommendedName>
        <fullName evidence="3">IrrE N-terminal-like domain-containing protein</fullName>
    </recommendedName>
</protein>
<evidence type="ECO:0000313" key="1">
    <source>
        <dbReference type="EMBL" id="KUH39551.1"/>
    </source>
</evidence>
<comment type="caution">
    <text evidence="1">The sequence shown here is derived from an EMBL/GenBank/DDBJ whole genome shotgun (WGS) entry which is preliminary data.</text>
</comment>
<gene>
    <name evidence="1" type="ORF">ATE80_06315</name>
</gene>
<dbReference type="Proteomes" id="UP000054011">
    <property type="component" value="Unassembled WGS sequence"/>
</dbReference>
<keyword evidence="2" id="KW-1185">Reference proteome</keyword>